<dbReference type="GO" id="GO:0004081">
    <property type="term" value="F:bis(5'-nucleosyl)-tetraphosphatase (asymmetrical) activity"/>
    <property type="evidence" value="ECO:0007669"/>
    <property type="project" value="TreeGrafter"/>
</dbReference>
<evidence type="ECO:0000313" key="4">
    <source>
        <dbReference type="EMBL" id="MEJ8567055.1"/>
    </source>
</evidence>
<accession>A0AAW9R7I4</accession>
<dbReference type="Proteomes" id="UP001359886">
    <property type="component" value="Unassembled WGS sequence"/>
</dbReference>
<comment type="caution">
    <text evidence="4">The sequence shown here is derived from an EMBL/GenBank/DDBJ whole genome shotgun (WGS) entry which is preliminary data.</text>
</comment>
<keyword evidence="5" id="KW-1185">Reference proteome</keyword>
<dbReference type="AlphaFoldDB" id="A0AAW9R7I4"/>
<keyword evidence="2 4" id="KW-0378">Hydrolase</keyword>
<sequence>MIDKPAYSLPVIHDRRLRDPSKLFEIEQLDLEFSNGERRTYERMRSRGLGAVIIVPMLDDHTVLLVREYAAGLHQYEIGLPKGRLEKGESVLEGAERELKEEVGYGARDLMELTRLSLAPGYMTHVTRVVLARDLYPEKLPGDEPEELEVVPWPIDELLTITGRDDCTEGRTIAAMYIARDYLAAEKAR</sequence>
<dbReference type="GO" id="GO:0006167">
    <property type="term" value="P:AMP biosynthetic process"/>
    <property type="evidence" value="ECO:0007669"/>
    <property type="project" value="TreeGrafter"/>
</dbReference>
<dbReference type="RefSeq" id="WP_354694374.1">
    <property type="nucleotide sequence ID" value="NZ_JAZHOG010000003.1"/>
</dbReference>
<dbReference type="InterPro" id="IPR051325">
    <property type="entry name" value="Nudix_hydrolase_domain"/>
</dbReference>
<dbReference type="InterPro" id="IPR015797">
    <property type="entry name" value="NUDIX_hydrolase-like_dom_sf"/>
</dbReference>
<dbReference type="NCBIfam" id="NF008736">
    <property type="entry name" value="PRK11762.1"/>
    <property type="match status" value="1"/>
</dbReference>
<dbReference type="SUPFAM" id="SSF55811">
    <property type="entry name" value="Nudix"/>
    <property type="match status" value="1"/>
</dbReference>
<feature type="domain" description="Nudix hydrolase" evidence="3">
    <location>
        <begin position="44"/>
        <end position="180"/>
    </location>
</feature>
<evidence type="ECO:0000313" key="5">
    <source>
        <dbReference type="Proteomes" id="UP001359886"/>
    </source>
</evidence>
<dbReference type="GO" id="GO:0006754">
    <property type="term" value="P:ATP biosynthetic process"/>
    <property type="evidence" value="ECO:0007669"/>
    <property type="project" value="TreeGrafter"/>
</dbReference>
<dbReference type="PROSITE" id="PS51462">
    <property type="entry name" value="NUDIX"/>
    <property type="match status" value="1"/>
</dbReference>
<gene>
    <name evidence="4" type="primary">nudE</name>
    <name evidence="4" type="ORF">V3330_05410</name>
</gene>
<name>A0AAW9R7I4_9GAMM</name>
<dbReference type="PANTHER" id="PTHR21340:SF0">
    <property type="entry name" value="BIS(5'-NUCLEOSYL)-TETRAPHOSPHATASE [ASYMMETRICAL]"/>
    <property type="match status" value="1"/>
</dbReference>
<organism evidence="4 5">
    <name type="scientific">Elongatibacter sediminis</name>
    <dbReference type="NCBI Taxonomy" id="3119006"/>
    <lineage>
        <taxon>Bacteria</taxon>
        <taxon>Pseudomonadati</taxon>
        <taxon>Pseudomonadota</taxon>
        <taxon>Gammaproteobacteria</taxon>
        <taxon>Chromatiales</taxon>
        <taxon>Wenzhouxiangellaceae</taxon>
        <taxon>Elongatibacter</taxon>
    </lineage>
</organism>
<dbReference type="EMBL" id="JAZHOG010000003">
    <property type="protein sequence ID" value="MEJ8567055.1"/>
    <property type="molecule type" value="Genomic_DNA"/>
</dbReference>
<dbReference type="InterPro" id="IPR000086">
    <property type="entry name" value="NUDIX_hydrolase_dom"/>
</dbReference>
<proteinExistence type="predicted"/>
<dbReference type="FunFam" id="3.90.79.10:FF:000006">
    <property type="entry name" value="ADP compounds hydrolase NudE"/>
    <property type="match status" value="1"/>
</dbReference>
<dbReference type="InterPro" id="IPR020084">
    <property type="entry name" value="NUDIX_hydrolase_CS"/>
</dbReference>
<evidence type="ECO:0000259" key="3">
    <source>
        <dbReference type="PROSITE" id="PS51462"/>
    </source>
</evidence>
<dbReference type="PROSITE" id="PS00893">
    <property type="entry name" value="NUDIX_BOX"/>
    <property type="match status" value="1"/>
</dbReference>
<dbReference type="EC" id="3.6.1.-" evidence="4"/>
<dbReference type="Pfam" id="PF00293">
    <property type="entry name" value="NUDIX"/>
    <property type="match status" value="1"/>
</dbReference>
<dbReference type="PANTHER" id="PTHR21340">
    <property type="entry name" value="DIADENOSINE 5,5-P1,P4-TETRAPHOSPHATE PYROPHOSPHOHYDROLASE MUTT"/>
    <property type="match status" value="1"/>
</dbReference>
<comment type="cofactor">
    <cofactor evidence="1">
        <name>Mg(2+)</name>
        <dbReference type="ChEBI" id="CHEBI:18420"/>
    </cofactor>
</comment>
<reference evidence="4 5" key="1">
    <citation type="submission" date="2024-02" db="EMBL/GenBank/DDBJ databases">
        <title>A novel Wenzhouxiangellaceae bacterium, isolated from coastal sediments.</title>
        <authorList>
            <person name="Du Z.-J."/>
            <person name="Ye Y.-Q."/>
            <person name="Zhang X.-Y."/>
        </authorList>
    </citation>
    <scope>NUCLEOTIDE SEQUENCE [LARGE SCALE GENOMIC DNA]</scope>
    <source>
        <strain evidence="4 5">CH-27</strain>
    </source>
</reference>
<evidence type="ECO:0000256" key="2">
    <source>
        <dbReference type="ARBA" id="ARBA00022801"/>
    </source>
</evidence>
<protein>
    <submittedName>
        <fullName evidence="4">ADP compounds hydrolase NudE</fullName>
        <ecNumber evidence="4">3.6.1.-</ecNumber>
    </submittedName>
</protein>
<dbReference type="Gene3D" id="3.90.79.10">
    <property type="entry name" value="Nucleoside Triphosphate Pyrophosphohydrolase"/>
    <property type="match status" value="1"/>
</dbReference>
<evidence type="ECO:0000256" key="1">
    <source>
        <dbReference type="ARBA" id="ARBA00001946"/>
    </source>
</evidence>